<evidence type="ECO:0000256" key="1">
    <source>
        <dbReference type="SAM" id="SignalP"/>
    </source>
</evidence>
<dbReference type="InParanoid" id="C5LF05"/>
<dbReference type="Proteomes" id="UP000007800">
    <property type="component" value="Unassembled WGS sequence"/>
</dbReference>
<evidence type="ECO:0000313" key="2">
    <source>
        <dbReference type="EMBL" id="EER04689.1"/>
    </source>
</evidence>
<feature type="signal peptide" evidence="1">
    <location>
        <begin position="1"/>
        <end position="17"/>
    </location>
</feature>
<feature type="chain" id="PRO_5002955046" evidence="1">
    <location>
        <begin position="18"/>
        <end position="165"/>
    </location>
</feature>
<proteinExistence type="predicted"/>
<dbReference type="RefSeq" id="XP_002772873.1">
    <property type="nucleotide sequence ID" value="XM_002772827.1"/>
</dbReference>
<reference evidence="2 3" key="1">
    <citation type="submission" date="2008-07" db="EMBL/GenBank/DDBJ databases">
        <authorList>
            <person name="El-Sayed N."/>
            <person name="Caler E."/>
            <person name="Inman J."/>
            <person name="Amedeo P."/>
            <person name="Hass B."/>
            <person name="Wortman J."/>
        </authorList>
    </citation>
    <scope>NUCLEOTIDE SEQUENCE [LARGE SCALE GENOMIC DNA]</scope>
    <source>
        <strain evidence="3">ATCC 50983 / TXsc</strain>
    </source>
</reference>
<sequence>MYSAMLFCCAMIALSLSGCTDRAVIEQGSLEGQSFLAPTHKPIDASLSSLGSNSTSTGDVMCGRAPSGVYYFEYEGLVGSVTVKSKSFSISIPSGDVISNVAYYMHHCTVFVPDYSNYQVVAAANRHGTTTAELNKDLSITYSVHNDSFFVTYPPTTSLNLTKGQ</sequence>
<keyword evidence="1" id="KW-0732">Signal</keyword>
<dbReference type="EMBL" id="GG681389">
    <property type="protein sequence ID" value="EER04689.1"/>
    <property type="molecule type" value="Genomic_DNA"/>
</dbReference>
<evidence type="ECO:0000313" key="3">
    <source>
        <dbReference type="Proteomes" id="UP000007800"/>
    </source>
</evidence>
<dbReference type="AlphaFoldDB" id="C5LF05"/>
<gene>
    <name evidence="2" type="ORF">Pmar_PMAR015999</name>
</gene>
<organism evidence="3">
    <name type="scientific">Perkinsus marinus (strain ATCC 50983 / TXsc)</name>
    <dbReference type="NCBI Taxonomy" id="423536"/>
    <lineage>
        <taxon>Eukaryota</taxon>
        <taxon>Sar</taxon>
        <taxon>Alveolata</taxon>
        <taxon>Perkinsozoa</taxon>
        <taxon>Perkinsea</taxon>
        <taxon>Perkinsida</taxon>
        <taxon>Perkinsidae</taxon>
        <taxon>Perkinsus</taxon>
    </lineage>
</organism>
<dbReference type="GeneID" id="9037837"/>
<name>C5LF05_PERM5</name>
<dbReference type="OMA" id="REDTCGR"/>
<accession>C5LF05</accession>
<keyword evidence="3" id="KW-1185">Reference proteome</keyword>
<dbReference type="OrthoDB" id="437761at2759"/>
<protein>
    <submittedName>
        <fullName evidence="2">Uncharacterized protein</fullName>
    </submittedName>
</protein>